<dbReference type="Proteomes" id="UP000718564">
    <property type="component" value="Unassembled WGS sequence"/>
</dbReference>
<comment type="caution">
    <text evidence="1">The sequence shown here is derived from an EMBL/GenBank/DDBJ whole genome shotgun (WGS) entry which is preliminary data.</text>
</comment>
<dbReference type="EMBL" id="QMEB01000271">
    <property type="protein sequence ID" value="NMG22531.1"/>
    <property type="molecule type" value="Genomic_DNA"/>
</dbReference>
<organism evidence="1 2">
    <name type="scientific">Brasilonema bromeliae SPC951</name>
    <dbReference type="NCBI Taxonomy" id="385972"/>
    <lineage>
        <taxon>Bacteria</taxon>
        <taxon>Bacillati</taxon>
        <taxon>Cyanobacteriota</taxon>
        <taxon>Cyanophyceae</taxon>
        <taxon>Nostocales</taxon>
        <taxon>Scytonemataceae</taxon>
        <taxon>Brasilonema</taxon>
        <taxon>Bromeliae group (in: Brasilonema)</taxon>
    </lineage>
</organism>
<sequence length="147" mass="16079">MSIHPLTLKEAARFVAAHHRHHRAPQGGLFAIGCAADGESSPRGVVIVGRPVSRMLDDGWTAEVTRLCTDGSRNACSILYAAAWRAARAMGYRRLVTYILDSEPGTSLEAAGWKCVGEAGGGKWSRVDRPRVDLHPTQKKMRWEATQ</sequence>
<dbReference type="NCBIfam" id="NF045478">
    <property type="entry name" value="XF1762_fam"/>
    <property type="match status" value="1"/>
</dbReference>
<dbReference type="InterPro" id="IPR053780">
    <property type="entry name" value="Gp66-like"/>
</dbReference>
<reference evidence="1 2" key="1">
    <citation type="submission" date="2018-06" db="EMBL/GenBank/DDBJ databases">
        <title>Comparative genomics of Brasilonema spp. strains.</title>
        <authorList>
            <person name="Alvarenga D.O."/>
            <person name="Fiore M.F."/>
            <person name="Varani A.M."/>
        </authorList>
    </citation>
    <scope>NUCLEOTIDE SEQUENCE [LARGE SCALE GENOMIC DNA]</scope>
    <source>
        <strain evidence="1 2">SPC951</strain>
    </source>
</reference>
<proteinExistence type="predicted"/>
<accession>A0ABX1PG34</accession>
<gene>
    <name evidence="1" type="ORF">DP116_25020</name>
</gene>
<keyword evidence="2" id="KW-1185">Reference proteome</keyword>
<name>A0ABX1PG34_9CYAN</name>
<evidence type="ECO:0000313" key="1">
    <source>
        <dbReference type="EMBL" id="NMG22531.1"/>
    </source>
</evidence>
<evidence type="ECO:0000313" key="2">
    <source>
        <dbReference type="Proteomes" id="UP000718564"/>
    </source>
</evidence>
<protein>
    <submittedName>
        <fullName evidence="1">Uncharacterized protein</fullName>
    </submittedName>
</protein>